<dbReference type="Pfam" id="PF13469">
    <property type="entry name" value="Sulfotransfer_3"/>
    <property type="match status" value="1"/>
</dbReference>
<dbReference type="SUPFAM" id="SSF52540">
    <property type="entry name" value="P-loop containing nucleoside triphosphate hydrolases"/>
    <property type="match status" value="1"/>
</dbReference>
<dbReference type="AlphaFoldDB" id="A0A6N7LGQ8"/>
<comment type="caution">
    <text evidence="1">The sequence shown here is derived from an EMBL/GenBank/DDBJ whole genome shotgun (WGS) entry which is preliminary data.</text>
</comment>
<accession>A0A6N7LGQ8</accession>
<dbReference type="InterPro" id="IPR051135">
    <property type="entry name" value="Gal/GlcNAc/GalNAc_ST"/>
</dbReference>
<keyword evidence="1" id="KW-0808">Transferase</keyword>
<proteinExistence type="predicted"/>
<gene>
    <name evidence="1" type="ORF">GHK62_14560</name>
</gene>
<reference evidence="1 2" key="1">
    <citation type="journal article" date="2013" name="Genome Biol.">
        <title>Comparative genomics of the core and accessory genomes of 48 Sinorhizobium strains comprising five genospecies.</title>
        <authorList>
            <person name="Sugawara M."/>
            <person name="Epstein B."/>
            <person name="Badgley B.D."/>
            <person name="Unno T."/>
            <person name="Xu L."/>
            <person name="Reese J."/>
            <person name="Gyaneshwar P."/>
            <person name="Denny R."/>
            <person name="Mudge J."/>
            <person name="Bharti A.K."/>
            <person name="Farmer A.D."/>
            <person name="May G.D."/>
            <person name="Woodward J.E."/>
            <person name="Medigue C."/>
            <person name="Vallenet D."/>
            <person name="Lajus A."/>
            <person name="Rouy Z."/>
            <person name="Martinez-Vaz B."/>
            <person name="Tiffin P."/>
            <person name="Young N.D."/>
            <person name="Sadowsky M.J."/>
        </authorList>
    </citation>
    <scope>NUCLEOTIDE SEQUENCE [LARGE SCALE GENOMIC DNA]</scope>
    <source>
        <strain evidence="1 2">USDA4894</strain>
    </source>
</reference>
<dbReference type="RefSeq" id="WP_153439867.1">
    <property type="nucleotide sequence ID" value="NZ_CP121660.1"/>
</dbReference>
<dbReference type="GO" id="GO:0006044">
    <property type="term" value="P:N-acetylglucosamine metabolic process"/>
    <property type="evidence" value="ECO:0007669"/>
    <property type="project" value="TreeGrafter"/>
</dbReference>
<dbReference type="PANTHER" id="PTHR10704">
    <property type="entry name" value="CARBOHYDRATE SULFOTRANSFERASE"/>
    <property type="match status" value="1"/>
</dbReference>
<evidence type="ECO:0000313" key="1">
    <source>
        <dbReference type="EMBL" id="MQX15934.1"/>
    </source>
</evidence>
<name>A0A6N7LGQ8_SINTE</name>
<keyword evidence="2" id="KW-1185">Reference proteome</keyword>
<sequence>MPTQATRIVYIAGYGRSGSTLLDIALGQHPVVVGAGEITCLTRHVWRRNEYCACGHPIRDCAVWSTVLQKWSKDSDPTFMSEYCALQKKFEGLPVFFKVLSGIGLGRQFSPYALHTKRLFDEMLSSSGKQMVVDSSKLPGRAMALAQIPGVDMRVIHLVRDGRGVAWSLLKGYQRDEKSGLQKEIKPKSVFRTALRWSIVNLAVEYLLRKLGPQKVMRVRYEDFASDPVGIMQQIGTFLELDLSQIGSTLQSGGSMGPGHQVAGNRLRMNASIALNKDETWRTRMPSGQQASFQRLGGWMLRRYGYL</sequence>
<dbReference type="GO" id="GO:0001517">
    <property type="term" value="F:N-acetylglucosamine 6-O-sulfotransferase activity"/>
    <property type="evidence" value="ECO:0007669"/>
    <property type="project" value="TreeGrafter"/>
</dbReference>
<dbReference type="EMBL" id="WITC01000057">
    <property type="protein sequence ID" value="MQX15934.1"/>
    <property type="molecule type" value="Genomic_DNA"/>
</dbReference>
<dbReference type="InterPro" id="IPR027417">
    <property type="entry name" value="P-loop_NTPase"/>
</dbReference>
<dbReference type="PANTHER" id="PTHR10704:SF44">
    <property type="entry name" value="LD35051P-RELATED"/>
    <property type="match status" value="1"/>
</dbReference>
<dbReference type="Gene3D" id="3.40.50.300">
    <property type="entry name" value="P-loop containing nucleotide triphosphate hydrolases"/>
    <property type="match status" value="1"/>
</dbReference>
<evidence type="ECO:0000313" key="2">
    <source>
        <dbReference type="Proteomes" id="UP000439983"/>
    </source>
</evidence>
<dbReference type="Proteomes" id="UP000439983">
    <property type="component" value="Unassembled WGS sequence"/>
</dbReference>
<dbReference type="GO" id="GO:0006790">
    <property type="term" value="P:sulfur compound metabolic process"/>
    <property type="evidence" value="ECO:0007669"/>
    <property type="project" value="TreeGrafter"/>
</dbReference>
<organism evidence="1 2">
    <name type="scientific">Sinorhizobium terangae</name>
    <dbReference type="NCBI Taxonomy" id="110322"/>
    <lineage>
        <taxon>Bacteria</taxon>
        <taxon>Pseudomonadati</taxon>
        <taxon>Pseudomonadota</taxon>
        <taxon>Alphaproteobacteria</taxon>
        <taxon>Hyphomicrobiales</taxon>
        <taxon>Rhizobiaceae</taxon>
        <taxon>Sinorhizobium/Ensifer group</taxon>
        <taxon>Sinorhizobium</taxon>
    </lineage>
</organism>
<dbReference type="OrthoDB" id="7062607at2"/>
<protein>
    <submittedName>
        <fullName evidence="1">Sulfotransferase</fullName>
    </submittedName>
</protein>